<dbReference type="InterPro" id="IPR007867">
    <property type="entry name" value="GMC_OxRtase_C"/>
</dbReference>
<dbReference type="Pfam" id="PF05199">
    <property type="entry name" value="GMC_oxred_C"/>
    <property type="match status" value="1"/>
</dbReference>
<dbReference type="Gene3D" id="3.30.560.10">
    <property type="entry name" value="Glucose Oxidase, domain 3"/>
    <property type="match status" value="1"/>
</dbReference>
<dbReference type="Gene3D" id="3.50.50.60">
    <property type="entry name" value="FAD/NAD(P)-binding domain"/>
    <property type="match status" value="1"/>
</dbReference>
<evidence type="ECO:0000313" key="9">
    <source>
        <dbReference type="EMBL" id="KAL3396959.1"/>
    </source>
</evidence>
<dbReference type="Proteomes" id="UP001627154">
    <property type="component" value="Unassembled WGS sequence"/>
</dbReference>
<organism evidence="9 10">
    <name type="scientific">Trichogramma kaykai</name>
    <dbReference type="NCBI Taxonomy" id="54128"/>
    <lineage>
        <taxon>Eukaryota</taxon>
        <taxon>Metazoa</taxon>
        <taxon>Ecdysozoa</taxon>
        <taxon>Arthropoda</taxon>
        <taxon>Hexapoda</taxon>
        <taxon>Insecta</taxon>
        <taxon>Pterygota</taxon>
        <taxon>Neoptera</taxon>
        <taxon>Endopterygota</taxon>
        <taxon>Hymenoptera</taxon>
        <taxon>Apocrita</taxon>
        <taxon>Proctotrupomorpha</taxon>
        <taxon>Chalcidoidea</taxon>
        <taxon>Trichogrammatidae</taxon>
        <taxon>Trichogramma</taxon>
    </lineage>
</organism>
<dbReference type="InterPro" id="IPR000172">
    <property type="entry name" value="GMC_OxRdtase_N"/>
</dbReference>
<comment type="cofactor">
    <cofactor evidence="1 5">
        <name>FAD</name>
        <dbReference type="ChEBI" id="CHEBI:57692"/>
    </cofactor>
</comment>
<evidence type="ECO:0000256" key="5">
    <source>
        <dbReference type="PIRSR" id="PIRSR000137-2"/>
    </source>
</evidence>
<reference evidence="9 10" key="1">
    <citation type="journal article" date="2024" name="bioRxiv">
        <title>A reference genome for Trichogramma kaykai: A tiny desert-dwelling parasitoid wasp with competing sex-ratio distorters.</title>
        <authorList>
            <person name="Culotta J."/>
            <person name="Lindsey A.R."/>
        </authorList>
    </citation>
    <scope>NUCLEOTIDE SEQUENCE [LARGE SCALE GENOMIC DNA]</scope>
    <source>
        <strain evidence="9 10">KSX58</strain>
    </source>
</reference>
<keyword evidence="10" id="KW-1185">Reference proteome</keyword>
<evidence type="ECO:0000256" key="4">
    <source>
        <dbReference type="ARBA" id="ARBA00022827"/>
    </source>
</evidence>
<dbReference type="SUPFAM" id="SSF51905">
    <property type="entry name" value="FAD/NAD(P)-binding domain"/>
    <property type="match status" value="1"/>
</dbReference>
<keyword evidence="4 5" id="KW-0274">FAD</keyword>
<gene>
    <name evidence="9" type="ORF">TKK_009008</name>
</gene>
<evidence type="ECO:0000256" key="6">
    <source>
        <dbReference type="RuleBase" id="RU003968"/>
    </source>
</evidence>
<comment type="similarity">
    <text evidence="2 6">Belongs to the GMC oxidoreductase family.</text>
</comment>
<comment type="caution">
    <text evidence="9">The sequence shown here is derived from an EMBL/GenBank/DDBJ whole genome shotgun (WGS) entry which is preliminary data.</text>
</comment>
<dbReference type="InterPro" id="IPR012132">
    <property type="entry name" value="GMC_OxRdtase"/>
</dbReference>
<proteinExistence type="inferred from homology"/>
<feature type="binding site" evidence="5">
    <location>
        <position position="133"/>
    </location>
    <ligand>
        <name>FAD</name>
        <dbReference type="ChEBI" id="CHEBI:57692"/>
    </ligand>
</feature>
<dbReference type="SUPFAM" id="SSF54373">
    <property type="entry name" value="FAD-linked reductases, C-terminal domain"/>
    <property type="match status" value="1"/>
</dbReference>
<evidence type="ECO:0000256" key="1">
    <source>
        <dbReference type="ARBA" id="ARBA00001974"/>
    </source>
</evidence>
<sequence length="617" mass="68196">MWHPAPYAGSCPAQTMTFLSFVVAHLGRSSDSLFTPAAQAPPIDQQQPQPFYDFVIVGGGSAGCVLANRLSEISDWRILLLEAGEEEPNVAKVPGFWPILRRSTIDWAYQSVPEKRVCLAMPGRVCDLPRGKVLGGTSTINDMIYARGNKADYDEWAEMGNEGWSYDDVLPYFKKSEDLRDEEILKESGTKYRGTGGYLKIEKLPHDDPNTRVLLDAWKELGLAEIDYNGAEQLGAARIQHTAVHGTRLSSNGAFVRPIRAERRNLHVRTSCVVRRVIVDPQAGYRAIGVEYSDEVTHKVHHAMAKREVILSAGAYDSPKLLMLSGLGPREHLHDAKIPVMRHLPQVGENFHDHVALLPYRYEIAEPGRQRPRSIRGVHNDLVYWMQMREGPLAGLGLETTISFHQTPLTNVTGAPDVQIGFVGQVGADVACASAYHASTISYYNEVGQFVALLKPKSRGSVRLESRDPWIAPPVIRHNSLSHPDDLATLLEGVKIARKVADTEAFRAADFRILPGGMCGHRSIDTPDYLDCLAKNSTFPIYHPVGTCRMGRSSQDSVVDSRLRVHRVKGLRVVDASVMPTIVRASINAAVYMIAEKAADMIKEDHHVLQMVPAAAA</sequence>
<evidence type="ECO:0000313" key="10">
    <source>
        <dbReference type="Proteomes" id="UP001627154"/>
    </source>
</evidence>
<keyword evidence="3 6" id="KW-0285">Flavoprotein</keyword>
<feature type="domain" description="Glucose-methanol-choline oxidoreductase N-terminal" evidence="7">
    <location>
        <begin position="131"/>
        <end position="154"/>
    </location>
</feature>
<feature type="binding site" evidence="5">
    <location>
        <position position="274"/>
    </location>
    <ligand>
        <name>FAD</name>
        <dbReference type="ChEBI" id="CHEBI:57692"/>
    </ligand>
</feature>
<name>A0ABD2WWG3_9HYME</name>
<feature type="domain" description="Glucose-methanol-choline oxidoreductase N-terminal" evidence="8">
    <location>
        <begin position="314"/>
        <end position="328"/>
    </location>
</feature>
<protein>
    <recommendedName>
        <fullName evidence="7 8">Glucose-methanol-choline oxidoreductase N-terminal domain-containing protein</fullName>
    </recommendedName>
</protein>
<evidence type="ECO:0000259" key="7">
    <source>
        <dbReference type="PROSITE" id="PS00623"/>
    </source>
</evidence>
<feature type="binding site" evidence="5">
    <location>
        <position position="137"/>
    </location>
    <ligand>
        <name>FAD</name>
        <dbReference type="ChEBI" id="CHEBI:57692"/>
    </ligand>
</feature>
<dbReference type="PROSITE" id="PS00624">
    <property type="entry name" value="GMC_OXRED_2"/>
    <property type="match status" value="1"/>
</dbReference>
<dbReference type="EMBL" id="JBJJXI010000067">
    <property type="protein sequence ID" value="KAL3396959.1"/>
    <property type="molecule type" value="Genomic_DNA"/>
</dbReference>
<dbReference type="PIRSF" id="PIRSF000137">
    <property type="entry name" value="Alcohol_oxidase"/>
    <property type="match status" value="1"/>
</dbReference>
<evidence type="ECO:0000256" key="3">
    <source>
        <dbReference type="ARBA" id="ARBA00022630"/>
    </source>
</evidence>
<dbReference type="Pfam" id="PF00732">
    <property type="entry name" value="GMC_oxred_N"/>
    <property type="match status" value="1"/>
</dbReference>
<dbReference type="PROSITE" id="PS00623">
    <property type="entry name" value="GMC_OXRED_1"/>
    <property type="match status" value="1"/>
</dbReference>
<dbReference type="PANTHER" id="PTHR11552">
    <property type="entry name" value="GLUCOSE-METHANOL-CHOLINE GMC OXIDOREDUCTASE"/>
    <property type="match status" value="1"/>
</dbReference>
<accession>A0ABD2WWG3</accession>
<evidence type="ECO:0000256" key="2">
    <source>
        <dbReference type="ARBA" id="ARBA00010790"/>
    </source>
</evidence>
<evidence type="ECO:0000259" key="8">
    <source>
        <dbReference type="PROSITE" id="PS00624"/>
    </source>
</evidence>
<dbReference type="AlphaFoldDB" id="A0ABD2WWG3"/>
<dbReference type="PANTHER" id="PTHR11552:SF147">
    <property type="entry name" value="CHOLINE DEHYDROGENASE, MITOCHONDRIAL"/>
    <property type="match status" value="1"/>
</dbReference>
<dbReference type="InterPro" id="IPR036188">
    <property type="entry name" value="FAD/NAD-bd_sf"/>
</dbReference>